<dbReference type="Proteomes" id="UP000782241">
    <property type="component" value="Unassembled WGS sequence"/>
</dbReference>
<dbReference type="GO" id="GO:0071949">
    <property type="term" value="F:FAD binding"/>
    <property type="evidence" value="ECO:0007669"/>
    <property type="project" value="InterPro"/>
</dbReference>
<dbReference type="SUPFAM" id="SSF54373">
    <property type="entry name" value="FAD-linked reductases, C-terminal domain"/>
    <property type="match status" value="1"/>
</dbReference>
<dbReference type="EMBL" id="JAGPUO010000020">
    <property type="protein sequence ID" value="KAG5656666.1"/>
    <property type="molecule type" value="Genomic_DNA"/>
</dbReference>
<evidence type="ECO:0000256" key="4">
    <source>
        <dbReference type="ARBA" id="ARBA00022827"/>
    </source>
</evidence>
<keyword evidence="4" id="KW-0274">FAD</keyword>
<dbReference type="PANTHER" id="PTHR11530">
    <property type="entry name" value="D-AMINO ACID OXIDASE"/>
    <property type="match status" value="1"/>
</dbReference>
<evidence type="ECO:0000256" key="5">
    <source>
        <dbReference type="ARBA" id="ARBA00023002"/>
    </source>
</evidence>
<dbReference type="GO" id="GO:0003884">
    <property type="term" value="F:D-amino-acid oxidase activity"/>
    <property type="evidence" value="ECO:0007669"/>
    <property type="project" value="InterPro"/>
</dbReference>
<comment type="cofactor">
    <cofactor evidence="1">
        <name>FAD</name>
        <dbReference type="ChEBI" id="CHEBI:57692"/>
    </cofactor>
</comment>
<feature type="non-terminal residue" evidence="7">
    <location>
        <position position="1"/>
    </location>
</feature>
<evidence type="ECO:0000313" key="7">
    <source>
        <dbReference type="EMBL" id="KAG5656666.1"/>
    </source>
</evidence>
<dbReference type="Pfam" id="PF01266">
    <property type="entry name" value="DAO"/>
    <property type="match status" value="1"/>
</dbReference>
<dbReference type="PIRSF" id="PIRSF000189">
    <property type="entry name" value="D-aa_oxidase"/>
    <property type="match status" value="1"/>
</dbReference>
<gene>
    <name evidence="7" type="ORF">KAF25_010219</name>
</gene>
<sequence length="355" mass="40266">DYQIQVEFASLHYHKSTIMARITIVGAGITGLAIASRLSRNYKITIVAKNLPGDEPTLDWASPWAGANFVAGYCSLPRDRKMQRDAFTELWRLATKCPESSVRKIPMEEMFDQERTDDDFWYREFVPNFSFLSKRELPQDAKGGVTYTTIVLNPHIFLPWLRRNLENIGVELKRMNLASLHEAHYLGHDVLINASGLGPKELLDVKDPNMLFLKGQTIVIKSDYDKSFMRDDGKDYTYVIPRLDGTVILGGIRDPDISTTDVNLEVDKDIMRRVNENLPAHFSANPADYNIISHNVGIRPYRSNGMQIEKELKNGQKMVHAYGITGGGYIYGFGVAREVVRLVDELLYTAGKFNL</sequence>
<feature type="domain" description="FAD dependent oxidoreductase" evidence="6">
    <location>
        <begin position="21"/>
        <end position="341"/>
    </location>
</feature>
<dbReference type="AlphaFoldDB" id="A0A9P7KKV6"/>
<dbReference type="Gene3D" id="3.40.50.720">
    <property type="entry name" value="NAD(P)-binding Rossmann-like Domain"/>
    <property type="match status" value="1"/>
</dbReference>
<evidence type="ECO:0000313" key="8">
    <source>
        <dbReference type="Proteomes" id="UP000782241"/>
    </source>
</evidence>
<accession>A0A9P7KKV6</accession>
<organism evidence="7 8">
    <name type="scientific">Fusarium avenaceum</name>
    <dbReference type="NCBI Taxonomy" id="40199"/>
    <lineage>
        <taxon>Eukaryota</taxon>
        <taxon>Fungi</taxon>
        <taxon>Dikarya</taxon>
        <taxon>Ascomycota</taxon>
        <taxon>Pezizomycotina</taxon>
        <taxon>Sordariomycetes</taxon>
        <taxon>Hypocreomycetidae</taxon>
        <taxon>Hypocreales</taxon>
        <taxon>Nectriaceae</taxon>
        <taxon>Fusarium</taxon>
        <taxon>Fusarium tricinctum species complex</taxon>
    </lineage>
</organism>
<dbReference type="PANTHER" id="PTHR11530:SF11">
    <property type="entry name" value="D-ASPARTATE OXIDASE"/>
    <property type="match status" value="1"/>
</dbReference>
<keyword evidence="5" id="KW-0560">Oxidoreductase</keyword>
<keyword evidence="3" id="KW-0285">Flavoprotein</keyword>
<keyword evidence="8" id="KW-1185">Reference proteome</keyword>
<dbReference type="GO" id="GO:0019478">
    <property type="term" value="P:D-amino acid catabolic process"/>
    <property type="evidence" value="ECO:0007669"/>
    <property type="project" value="TreeGrafter"/>
</dbReference>
<evidence type="ECO:0000259" key="6">
    <source>
        <dbReference type="Pfam" id="PF01266"/>
    </source>
</evidence>
<evidence type="ECO:0000256" key="1">
    <source>
        <dbReference type="ARBA" id="ARBA00001974"/>
    </source>
</evidence>
<comment type="caution">
    <text evidence="7">The sequence shown here is derived from an EMBL/GenBank/DDBJ whole genome shotgun (WGS) entry which is preliminary data.</text>
</comment>
<dbReference type="InterPro" id="IPR023209">
    <property type="entry name" value="DAO"/>
</dbReference>
<dbReference type="GO" id="GO:0005737">
    <property type="term" value="C:cytoplasm"/>
    <property type="evidence" value="ECO:0007669"/>
    <property type="project" value="TreeGrafter"/>
</dbReference>
<dbReference type="SUPFAM" id="SSF51971">
    <property type="entry name" value="Nucleotide-binding domain"/>
    <property type="match status" value="1"/>
</dbReference>
<name>A0A9P7KKV6_9HYPO</name>
<dbReference type="InterPro" id="IPR006076">
    <property type="entry name" value="FAD-dep_OxRdtase"/>
</dbReference>
<evidence type="ECO:0000256" key="3">
    <source>
        <dbReference type="ARBA" id="ARBA00022630"/>
    </source>
</evidence>
<reference evidence="7" key="1">
    <citation type="submission" date="2021-04" db="EMBL/GenBank/DDBJ databases">
        <title>Draft genome of Fusarium avenaceum strain F156N33, isolated from an atmospheric sample in Virginia.</title>
        <authorList>
            <person name="Yang S."/>
            <person name="Vinatzer B.A."/>
            <person name="Coleman J."/>
        </authorList>
    </citation>
    <scope>NUCLEOTIDE SEQUENCE</scope>
    <source>
        <strain evidence="7">F156N33</strain>
    </source>
</reference>
<proteinExistence type="inferred from homology"/>
<comment type="similarity">
    <text evidence="2">Belongs to the DAMOX/DASOX family.</text>
</comment>
<dbReference type="Gene3D" id="3.30.9.10">
    <property type="entry name" value="D-Amino Acid Oxidase, subunit A, domain 2"/>
    <property type="match status" value="1"/>
</dbReference>
<evidence type="ECO:0000256" key="2">
    <source>
        <dbReference type="ARBA" id="ARBA00006730"/>
    </source>
</evidence>
<protein>
    <recommendedName>
        <fullName evidence="6">FAD dependent oxidoreductase domain-containing protein</fullName>
    </recommendedName>
</protein>